<protein>
    <recommendedName>
        <fullName evidence="1">AcrIC5-like domain-containing protein</fullName>
    </recommendedName>
</protein>
<dbReference type="KEGG" id="ccu:Ccur_02570"/>
<dbReference type="Pfam" id="PF22147">
    <property type="entry name" value="AcrIC5"/>
    <property type="match status" value="1"/>
</dbReference>
<gene>
    <name evidence="2" type="ordered locus">Ccur_02570</name>
</gene>
<name>C7MM44_CRYCD</name>
<dbReference type="OrthoDB" id="3244707at2"/>
<dbReference type="AlphaFoldDB" id="C7MM44"/>
<proteinExistence type="predicted"/>
<accession>C7MM44</accession>
<organism evidence="2 3">
    <name type="scientific">Cryptobacterium curtum (strain ATCC 700683 / DSM 15641 / CCUG 43107 / 12-3)</name>
    <dbReference type="NCBI Taxonomy" id="469378"/>
    <lineage>
        <taxon>Bacteria</taxon>
        <taxon>Bacillati</taxon>
        <taxon>Actinomycetota</taxon>
        <taxon>Coriobacteriia</taxon>
        <taxon>Eggerthellales</taxon>
        <taxon>Eggerthellaceae</taxon>
        <taxon>Cryptobacterium</taxon>
    </lineage>
</organism>
<sequence length="66" mass="7615">MEKALDINGNEIDFEAAVNLMDDEIREELHEKMAPCSNQEFLEAYAKAHAEKFDGEEFAPYYGEAW</sequence>
<dbReference type="Proteomes" id="UP000000954">
    <property type="component" value="Chromosome"/>
</dbReference>
<reference evidence="2 3" key="1">
    <citation type="journal article" date="2009" name="Stand. Genomic Sci.">
        <title>Complete genome sequence of Cryptobacterium curtum type strain (12-3).</title>
        <authorList>
            <person name="Mavrommatis K."/>
            <person name="Pukall R."/>
            <person name="Rohde C."/>
            <person name="Chen F."/>
            <person name="Sims D."/>
            <person name="Brettin T."/>
            <person name="Kuske C."/>
            <person name="Detter J.C."/>
            <person name="Han C."/>
            <person name="Lapidus A."/>
            <person name="Copeland A."/>
            <person name="Glavina Del Rio T."/>
            <person name="Nolan M."/>
            <person name="Lucas S."/>
            <person name="Tice H."/>
            <person name="Cheng J.F."/>
            <person name="Bruce D."/>
            <person name="Goodwin L."/>
            <person name="Pitluck S."/>
            <person name="Ovchinnikova G."/>
            <person name="Pati A."/>
            <person name="Ivanova N."/>
            <person name="Chen A."/>
            <person name="Palaniappan K."/>
            <person name="Chain P."/>
            <person name="D'haeseleer P."/>
            <person name="Goker M."/>
            <person name="Bristow J."/>
            <person name="Eisen J.A."/>
            <person name="Markowitz V."/>
            <person name="Hugenholtz P."/>
            <person name="Rohde M."/>
            <person name="Klenk H.P."/>
            <person name="Kyrpides N.C."/>
        </authorList>
    </citation>
    <scope>NUCLEOTIDE SEQUENCE [LARGE SCALE GENOMIC DNA]</scope>
    <source>
        <strain evidence="3">ATCC 700683 / DSM 15641 / 12-3</strain>
    </source>
</reference>
<evidence type="ECO:0000259" key="1">
    <source>
        <dbReference type="Pfam" id="PF22147"/>
    </source>
</evidence>
<keyword evidence="3" id="KW-1185">Reference proteome</keyword>
<evidence type="ECO:0000313" key="2">
    <source>
        <dbReference type="EMBL" id="ACU93984.1"/>
    </source>
</evidence>
<dbReference type="EMBL" id="CP001682">
    <property type="protein sequence ID" value="ACU93984.1"/>
    <property type="molecule type" value="Genomic_DNA"/>
</dbReference>
<dbReference type="RefSeq" id="WP_012802672.1">
    <property type="nucleotide sequence ID" value="NC_013170.1"/>
</dbReference>
<evidence type="ECO:0000313" key="3">
    <source>
        <dbReference type="Proteomes" id="UP000000954"/>
    </source>
</evidence>
<feature type="domain" description="AcrIC5-like" evidence="1">
    <location>
        <begin position="6"/>
        <end position="58"/>
    </location>
</feature>
<dbReference type="InterPro" id="IPR054398">
    <property type="entry name" value="AcrIC5-like_dom"/>
</dbReference>
<dbReference type="eggNOG" id="ENOG502ZNSE">
    <property type="taxonomic scope" value="Bacteria"/>
</dbReference>
<dbReference type="HOGENOM" id="CLU_2932034_0_0_11"/>